<feature type="signal peptide" evidence="1">
    <location>
        <begin position="1"/>
        <end position="33"/>
    </location>
</feature>
<dbReference type="KEGG" id="cceu:CBR64_09220"/>
<sequence>MSRVRPFARPVGARRLVAATAAGALAVPLALLAAPASGASAPTSGTLGAVTAPGATIPGDPDTIWFDEPLNTAASNLQQEWEQRALPIGNGAMGATVFGGVAREQLQLNEKTLWTGGPGASGYNFGNWTTPRPDAIQQVRDRIDAEGSVSPEEVASVLGQPKTNFGSYQTYGDLVLEMAGQNGTATDYRRALDIGDAVVTTTYDLDGTTYTREYFASAADDVVVVRLTADEPGAIGFEARLDLPSGRSNVAQTAAGGRITTSGTLTNNGLRFASQAQVLTDGGTRTDGANGRVTVAGADSATIVFSAATDYEGEYPAYRSGVAPLDVVTPRVDAAAGKGVDALREAHLADYRELYERVRLDLGAELPDVPTDELLAAYRAGTTPENQRALEALYFQFGRYLLVSSSRDGSLPANLQGVWNRVNNPPWDADYHVNINLQMNYWPAETTNLSETTAPLFDYVDSMVAPGEVTASTMYGADGWVVGNETNPYGFTGLHQYPQSFWQPDAAAWLAQHYWEHYLFTGDEEFLAERAYPMLRSVSEFWFDFLVVDPRDGSLVVTPSYSPEQGDFTAGAAISQQIVTQHLANTAAAAEALGETDTAFLDELAATRADLDPGLRVGSWGQLQEWKEDLDEPNNTHRHVSHLWALFPGGAVSPSSSPDLAAAARVSLDGRGDGGTGWSKAWKVNFWARLLDGDRAHKLLREQLTGSTLDNLWDNHPPFQIDGNFGGTSGVAEMLLQSQDGVVDVLPALPSAWAEGSYTGLVARGGTEVDAAWTGGAAREVTLHPSRDGDLTVRSPLFASGAYTLVDGDGSPVEHARDGAEVTFAASAGATYTASALATVGVTAPGSATTGDVVDVVATVSAVGDAAIEGGELALVLPAVEDGQAAWSAEPAGVDLETVPAGGSRDVSFRVTVGAGGASGTSAVVARLAAGGGTVEGRAAIAVRPPSPCPAPPTDDTLLAWDLGADPLTDASGHGRTPRVVGTGAVLAEGPTGSAQTLGPNTYAASEPFQLGYLYQASFAGEFRIDAGQSSYRRLFDAQPVGQDADGILVDLTPSNNVRVITAGTGTTTPVTVPTGRWFDLVVTIGENGAITVYVDGVARPGGTVGGYDAINGCQTRPFHVGANQGGGEVQRGAVDRVAVFARALTADEVATWQKLAFDAEDPGPDVSVEVQTRCLAGRAYVAVRATNDDDVPLDVTLETPYGTRTVADVAPGANAYQSFSVRSAAVGAGTATVTARVPADGPVTTHDVAFEGRDC</sequence>
<feature type="chain" id="PRO_5038792621" evidence="1">
    <location>
        <begin position="34"/>
        <end position="1256"/>
    </location>
</feature>
<dbReference type="RefSeq" id="WP_087470662.1">
    <property type="nucleotide sequence ID" value="NZ_CP021383.1"/>
</dbReference>
<dbReference type="OrthoDB" id="9802600at2"/>
<dbReference type="Pfam" id="PF22124">
    <property type="entry name" value="Glyco_hydro_95_cat"/>
    <property type="match status" value="1"/>
</dbReference>
<dbReference type="InterPro" id="IPR027414">
    <property type="entry name" value="GH95_N_dom"/>
</dbReference>
<name>A0A1Y0HUE8_CELCE</name>
<accession>A0A1Y0HUE8</accession>
<protein>
    <submittedName>
        <fullName evidence="5">Uncharacterized protein</fullName>
    </submittedName>
</protein>
<dbReference type="InterPro" id="IPR006311">
    <property type="entry name" value="TAT_signal"/>
</dbReference>
<dbReference type="EMBL" id="CP021383">
    <property type="protein sequence ID" value="ARU51630.1"/>
    <property type="molecule type" value="Genomic_DNA"/>
</dbReference>
<evidence type="ECO:0000259" key="4">
    <source>
        <dbReference type="Pfam" id="PF22124"/>
    </source>
</evidence>
<dbReference type="Gene3D" id="2.60.120.200">
    <property type="match status" value="1"/>
</dbReference>
<dbReference type="InterPro" id="IPR054363">
    <property type="entry name" value="GH95_cat"/>
</dbReference>
<evidence type="ECO:0000256" key="1">
    <source>
        <dbReference type="SAM" id="SignalP"/>
    </source>
</evidence>
<evidence type="ECO:0000313" key="6">
    <source>
        <dbReference type="Proteomes" id="UP000196228"/>
    </source>
</evidence>
<dbReference type="PROSITE" id="PS51318">
    <property type="entry name" value="TAT"/>
    <property type="match status" value="1"/>
</dbReference>
<dbReference type="SUPFAM" id="SSF48208">
    <property type="entry name" value="Six-hairpin glycosidases"/>
    <property type="match status" value="1"/>
</dbReference>
<dbReference type="Gene3D" id="1.50.10.10">
    <property type="match status" value="1"/>
</dbReference>
<dbReference type="AlphaFoldDB" id="A0A1Y0HUE8"/>
<reference evidence="5 6" key="1">
    <citation type="submission" date="2017-05" db="EMBL/GenBank/DDBJ databases">
        <authorList>
            <person name="Song R."/>
            <person name="Chenine A.L."/>
            <person name="Ruprecht R.M."/>
        </authorList>
    </citation>
    <scope>NUCLEOTIDE SEQUENCE [LARGE SCALE GENOMIC DNA]</scope>
    <source>
        <strain evidence="5 6">PSBB019</strain>
    </source>
</reference>
<evidence type="ECO:0000313" key="5">
    <source>
        <dbReference type="EMBL" id="ARU51630.1"/>
    </source>
</evidence>
<dbReference type="Pfam" id="PF13385">
    <property type="entry name" value="Laminin_G_3"/>
    <property type="match status" value="1"/>
</dbReference>
<dbReference type="PANTHER" id="PTHR31084:SF19">
    <property type="entry name" value="GLYCOSYL HYDROLASE FAMILY 95 N-TERMINAL DOMAIN-CONTAINING PROTEIN"/>
    <property type="match status" value="1"/>
</dbReference>
<dbReference type="Pfam" id="PF14498">
    <property type="entry name" value="Glyco_hyd_65N_2"/>
    <property type="match status" value="1"/>
</dbReference>
<dbReference type="Proteomes" id="UP000196228">
    <property type="component" value="Chromosome"/>
</dbReference>
<feature type="domain" description="Glycosyl hydrolase family 95 catalytic" evidence="4">
    <location>
        <begin position="340"/>
        <end position="735"/>
    </location>
</feature>
<feature type="domain" description="Alpha fucosidase A-like C-terminal" evidence="3">
    <location>
        <begin position="737"/>
        <end position="833"/>
    </location>
</feature>
<dbReference type="InterPro" id="IPR049053">
    <property type="entry name" value="AFCA-like_C"/>
</dbReference>
<dbReference type="SUPFAM" id="SSF49899">
    <property type="entry name" value="Concanavalin A-like lectins/glucanases"/>
    <property type="match status" value="1"/>
</dbReference>
<dbReference type="GO" id="GO:0005975">
    <property type="term" value="P:carbohydrate metabolic process"/>
    <property type="evidence" value="ECO:0007669"/>
    <property type="project" value="InterPro"/>
</dbReference>
<dbReference type="InterPro" id="IPR012341">
    <property type="entry name" value="6hp_glycosidase-like_sf"/>
</dbReference>
<dbReference type="PANTHER" id="PTHR31084">
    <property type="entry name" value="ALPHA-L-FUCOSIDASE 2"/>
    <property type="match status" value="1"/>
</dbReference>
<feature type="domain" description="Glycosyl hydrolase family 95 N-terminal" evidence="2">
    <location>
        <begin position="65"/>
        <end position="313"/>
    </location>
</feature>
<proteinExistence type="predicted"/>
<dbReference type="Pfam" id="PF21307">
    <property type="entry name" value="Glyco_hydro_95_C"/>
    <property type="match status" value="1"/>
</dbReference>
<gene>
    <name evidence="5" type="ORF">CBR64_09220</name>
</gene>
<organism evidence="5 6">
    <name type="scientific">Cellulosimicrobium cellulans</name>
    <name type="common">Arthrobacter luteus</name>
    <dbReference type="NCBI Taxonomy" id="1710"/>
    <lineage>
        <taxon>Bacteria</taxon>
        <taxon>Bacillati</taxon>
        <taxon>Actinomycetota</taxon>
        <taxon>Actinomycetes</taxon>
        <taxon>Micrococcales</taxon>
        <taxon>Promicromonosporaceae</taxon>
        <taxon>Cellulosimicrobium</taxon>
    </lineage>
</organism>
<dbReference type="GO" id="GO:0004560">
    <property type="term" value="F:alpha-L-fucosidase activity"/>
    <property type="evidence" value="ECO:0007669"/>
    <property type="project" value="TreeGrafter"/>
</dbReference>
<evidence type="ECO:0000259" key="3">
    <source>
        <dbReference type="Pfam" id="PF21307"/>
    </source>
</evidence>
<dbReference type="InterPro" id="IPR008928">
    <property type="entry name" value="6-hairpin_glycosidase_sf"/>
</dbReference>
<dbReference type="InterPro" id="IPR013320">
    <property type="entry name" value="ConA-like_dom_sf"/>
</dbReference>
<keyword evidence="1" id="KW-0732">Signal</keyword>
<evidence type="ECO:0000259" key="2">
    <source>
        <dbReference type="Pfam" id="PF14498"/>
    </source>
</evidence>